<sequence>MILQHEREQIVEYGKKLIETGLSVGTFGNLSIYNPAENLMAISPSGLDYYQTKPEDVVVLTPGGELVDGKRRPSSEYDMHRIFYLKRPGINAVVHTHSRFATTLACLNWSIEPLHYLVGYAGKDVPCSKYVQFGTYDLAESALETMGDRYACLLGNHGLLACGGEIGYAFDVAQQIEFVSELYYRCKAAGEPVLLSDEQISGVLEGFKTYAVRGSK</sequence>
<dbReference type="Proteomes" id="UP000594014">
    <property type="component" value="Chromosome"/>
</dbReference>
<proteinExistence type="predicted"/>
<accession>A0ACD1A746</accession>
<protein>
    <submittedName>
        <fullName evidence="1">L-fuculose-phosphate aldolase</fullName>
        <ecNumber evidence="1">4.1.2.17</ecNumber>
    </submittedName>
</protein>
<reference evidence="1" key="1">
    <citation type="submission" date="2019-08" db="EMBL/GenBank/DDBJ databases">
        <title>Genome sequence of Clostridiales bacterium MT110.</title>
        <authorList>
            <person name="Cao J."/>
        </authorList>
    </citation>
    <scope>NUCLEOTIDE SEQUENCE</scope>
    <source>
        <strain evidence="1">MT110</strain>
    </source>
</reference>
<evidence type="ECO:0000313" key="2">
    <source>
        <dbReference type="Proteomes" id="UP000594014"/>
    </source>
</evidence>
<keyword evidence="2" id="KW-1185">Reference proteome</keyword>
<evidence type="ECO:0000313" key="1">
    <source>
        <dbReference type="EMBL" id="QOX62210.1"/>
    </source>
</evidence>
<dbReference type="EC" id="4.1.2.17" evidence="1"/>
<keyword evidence="1" id="KW-0456">Lyase</keyword>
<dbReference type="EMBL" id="CP042469">
    <property type="protein sequence ID" value="QOX62210.1"/>
    <property type="molecule type" value="Genomic_DNA"/>
</dbReference>
<organism evidence="1 2">
    <name type="scientific">Anoxybacterium hadale</name>
    <dbReference type="NCBI Taxonomy" id="3408580"/>
    <lineage>
        <taxon>Bacteria</taxon>
        <taxon>Bacillati</taxon>
        <taxon>Bacillota</taxon>
        <taxon>Clostridia</taxon>
        <taxon>Peptostreptococcales</taxon>
        <taxon>Anaerovoracaceae</taxon>
        <taxon>Anoxybacterium</taxon>
    </lineage>
</organism>
<name>A0ACD1A746_9FIRM</name>
<gene>
    <name evidence="1" type="ORF">FRZ06_02000</name>
</gene>